<dbReference type="Gene3D" id="2.60.130.10">
    <property type="entry name" value="Aromatic compound dioxygenase"/>
    <property type="match status" value="1"/>
</dbReference>
<evidence type="ECO:0000256" key="1">
    <source>
        <dbReference type="SAM" id="MobiDB-lite"/>
    </source>
</evidence>
<evidence type="ECO:0000313" key="3">
    <source>
        <dbReference type="Proteomes" id="UP000010445"/>
    </source>
</evidence>
<keyword evidence="3" id="KW-1185">Reference proteome</keyword>
<dbReference type="HOGENOM" id="CLU_027719_2_2_11"/>
<dbReference type="GO" id="GO:0005506">
    <property type="term" value="F:iron ion binding"/>
    <property type="evidence" value="ECO:0007669"/>
    <property type="project" value="InterPro"/>
</dbReference>
<feature type="compositionally biased region" description="Gly residues" evidence="1">
    <location>
        <begin position="160"/>
        <end position="176"/>
    </location>
</feature>
<evidence type="ECO:0000313" key="2">
    <source>
        <dbReference type="EMBL" id="EKX90037.1"/>
    </source>
</evidence>
<dbReference type="GO" id="GO:0016702">
    <property type="term" value="F:oxidoreductase activity, acting on single donors with incorporation of molecular oxygen, incorporation of two atoms of oxygen"/>
    <property type="evidence" value="ECO:0007669"/>
    <property type="project" value="InterPro"/>
</dbReference>
<feature type="region of interest" description="Disordered" evidence="1">
    <location>
        <begin position="156"/>
        <end position="224"/>
    </location>
</feature>
<dbReference type="PANTHER" id="PTHR34315:SF1">
    <property type="entry name" value="INTRADIOL RING-CLEAVAGE DIOXYGENASES DOMAIN-CONTAINING PROTEIN-RELATED"/>
    <property type="match status" value="1"/>
</dbReference>
<dbReference type="InterPro" id="IPR015889">
    <property type="entry name" value="Intradiol_dOase_core"/>
</dbReference>
<comment type="caution">
    <text evidence="2">The sequence shown here is derived from an EMBL/GenBank/DDBJ whole genome shotgun (WGS) entry which is preliminary data.</text>
</comment>
<keyword evidence="2" id="KW-0560">Oxidoreductase</keyword>
<dbReference type="eggNOG" id="COG3485">
    <property type="taxonomic scope" value="Bacteria"/>
</dbReference>
<feature type="region of interest" description="Disordered" evidence="1">
    <location>
        <begin position="44"/>
        <end position="64"/>
    </location>
</feature>
<dbReference type="PANTHER" id="PTHR34315">
    <property type="match status" value="1"/>
</dbReference>
<accession>L1MFM4</accession>
<gene>
    <name evidence="2" type="ORF">HMPREF9997_01245</name>
</gene>
<protein>
    <submittedName>
        <fullName evidence="2">Dioxygenase</fullName>
    </submittedName>
</protein>
<feature type="compositionally biased region" description="Pro residues" evidence="1">
    <location>
        <begin position="177"/>
        <end position="192"/>
    </location>
</feature>
<dbReference type="SUPFAM" id="SSF49482">
    <property type="entry name" value="Aromatic compound dioxygenase"/>
    <property type="match status" value="1"/>
</dbReference>
<dbReference type="STRING" id="1035195.HMPREF9997_01245"/>
<dbReference type="OrthoDB" id="9800887at2"/>
<reference evidence="2 3" key="1">
    <citation type="submission" date="2012-05" db="EMBL/GenBank/DDBJ databases">
        <authorList>
            <person name="Weinstock G."/>
            <person name="Sodergren E."/>
            <person name="Lobos E.A."/>
            <person name="Fulton L."/>
            <person name="Fulton R."/>
            <person name="Courtney L."/>
            <person name="Fronick C."/>
            <person name="O'Laughlin M."/>
            <person name="Godfrey J."/>
            <person name="Wilson R.M."/>
            <person name="Miner T."/>
            <person name="Farmer C."/>
            <person name="Delehaunty K."/>
            <person name="Cordes M."/>
            <person name="Minx P."/>
            <person name="Tomlinson C."/>
            <person name="Chen J."/>
            <person name="Wollam A."/>
            <person name="Pepin K.H."/>
            <person name="Bhonagiri V."/>
            <person name="Zhang X."/>
            <person name="Suruliraj S."/>
            <person name="Warren W."/>
            <person name="Mitreva M."/>
            <person name="Mardis E.R."/>
            <person name="Wilson R.K."/>
        </authorList>
    </citation>
    <scope>NUCLEOTIDE SEQUENCE [LARGE SCALE GENOMIC DNA]</scope>
    <source>
        <strain evidence="2 3">F0235</strain>
    </source>
</reference>
<dbReference type="PATRIC" id="fig|1035195.3.peg.1118"/>
<dbReference type="EMBL" id="AMEM01000018">
    <property type="protein sequence ID" value="EKX90037.1"/>
    <property type="molecule type" value="Genomic_DNA"/>
</dbReference>
<dbReference type="PROSITE" id="PS51318">
    <property type="entry name" value="TAT"/>
    <property type="match status" value="1"/>
</dbReference>
<keyword evidence="2" id="KW-0223">Dioxygenase</keyword>
<name>L1MFM4_9CORY</name>
<dbReference type="InterPro" id="IPR006311">
    <property type="entry name" value="TAT_signal"/>
</dbReference>
<proteinExistence type="predicted"/>
<organism evidence="2 3">
    <name type="scientific">Corynebacterium durum F0235</name>
    <dbReference type="NCBI Taxonomy" id="1035195"/>
    <lineage>
        <taxon>Bacteria</taxon>
        <taxon>Bacillati</taxon>
        <taxon>Actinomycetota</taxon>
        <taxon>Actinomycetes</taxon>
        <taxon>Mycobacteriales</taxon>
        <taxon>Corynebacteriaceae</taxon>
        <taxon>Corynebacterium</taxon>
    </lineage>
</organism>
<dbReference type="RefSeq" id="WP_006063481.1">
    <property type="nucleotide sequence ID" value="NZ_KB290831.1"/>
</dbReference>
<dbReference type="AlphaFoldDB" id="L1MFM4"/>
<feature type="compositionally biased region" description="Low complexity" evidence="1">
    <location>
        <begin position="44"/>
        <end position="61"/>
    </location>
</feature>
<dbReference type="Proteomes" id="UP000010445">
    <property type="component" value="Unassembled WGS sequence"/>
</dbReference>
<sequence>MFTPNDDVLNSRKKISRRRALSLGGTVSLAGLLAACSPNGDDAAGVDAAASTGAQTSTTTSPDNVDQQLRELLDKAPGCVTSPEETQGPYYFDVDSIRRDITEGRPGLPLELMIRVQKAEGCVIGSSENPVENAAVEIWHCDAGGVYSGFEVSSQSANQGGAGGPNGNSGGTGGPGGEPPSGQPPAGDPPGGGPGQTSGGTVSDGSYAAGDQEASPTDDGTYLRGAQMTNSEGIVRFTSIYPGWYVSRTVHIHVKVHINRDTVLTTQLFFDDTLNDTINTEVSPYNEHAGRDTYNKTDTIYSDEGLMQAHYDDEKVIAAINIGI</sequence>